<keyword evidence="6" id="KW-0969">Cilium</keyword>
<dbReference type="Pfam" id="PF12018">
    <property type="entry name" value="FAP206"/>
    <property type="match status" value="1"/>
</dbReference>
<evidence type="ECO:0000256" key="3">
    <source>
        <dbReference type="ARBA" id="ARBA00021602"/>
    </source>
</evidence>
<protein>
    <recommendedName>
        <fullName evidence="3">Cilia- and flagella-associated protein 206</fullName>
    </recommendedName>
</protein>
<proteinExistence type="inferred from homology"/>
<evidence type="ECO:0000256" key="6">
    <source>
        <dbReference type="ARBA" id="ARBA00023069"/>
    </source>
</evidence>
<accession>A0A0X3PRE0</accession>
<evidence type="ECO:0000313" key="11">
    <source>
        <dbReference type="EMBL" id="JAP54511.1"/>
    </source>
</evidence>
<dbReference type="GO" id="GO:0005930">
    <property type="term" value="C:axoneme"/>
    <property type="evidence" value="ECO:0007669"/>
    <property type="project" value="UniProtKB-SubCell"/>
</dbReference>
<name>A0A0X3PRE0_SCHSO</name>
<comment type="similarity">
    <text evidence="2">Belongs to the CFAP206 family.</text>
</comment>
<keyword evidence="7" id="KW-0206">Cytoskeleton</keyword>
<dbReference type="PANTHER" id="PTHR21442:SF0">
    <property type="entry name" value="CILIA- AND FLAGELLA-ASSOCIATED PROTEIN 206"/>
    <property type="match status" value="1"/>
</dbReference>
<keyword evidence="8" id="KW-0966">Cell projection</keyword>
<evidence type="ECO:0000256" key="10">
    <source>
        <dbReference type="SAM" id="Coils"/>
    </source>
</evidence>
<evidence type="ECO:0000256" key="8">
    <source>
        <dbReference type="ARBA" id="ARBA00023273"/>
    </source>
</evidence>
<evidence type="ECO:0000256" key="2">
    <source>
        <dbReference type="ARBA" id="ARBA00010500"/>
    </source>
</evidence>
<keyword evidence="5" id="KW-0970">Cilium biogenesis/degradation</keyword>
<dbReference type="AlphaFoldDB" id="A0A0X3PRE0"/>
<keyword evidence="4" id="KW-0963">Cytoplasm</keyword>
<evidence type="ECO:0000256" key="7">
    <source>
        <dbReference type="ARBA" id="ARBA00023212"/>
    </source>
</evidence>
<feature type="coiled-coil region" evidence="10">
    <location>
        <begin position="302"/>
        <end position="329"/>
    </location>
</feature>
<comment type="function">
    <text evidence="9">Essential for sperm motility and is involved in the regulation of the beating frequency of motile cilia on the epithelial cells of the respiratory tract. Required for the establishment of radial spokes in sperm flagella.</text>
</comment>
<reference evidence="11" key="1">
    <citation type="submission" date="2016-01" db="EMBL/GenBank/DDBJ databases">
        <title>Reference transcriptome for the parasite Schistocephalus solidus: insights into the molecular evolution of parasitism.</title>
        <authorList>
            <person name="Hebert F.O."/>
            <person name="Grambauer S."/>
            <person name="Barber I."/>
            <person name="Landry C.R."/>
            <person name="Aubin-Horth N."/>
        </authorList>
    </citation>
    <scope>NUCLEOTIDE SEQUENCE</scope>
</reference>
<dbReference type="GO" id="GO:0003356">
    <property type="term" value="P:regulation of cilium beat frequency"/>
    <property type="evidence" value="ECO:0007669"/>
    <property type="project" value="TreeGrafter"/>
</dbReference>
<keyword evidence="10" id="KW-0175">Coiled coil</keyword>
<gene>
    <name evidence="11" type="ORF">TR154438</name>
</gene>
<evidence type="ECO:0000256" key="4">
    <source>
        <dbReference type="ARBA" id="ARBA00022490"/>
    </source>
</evidence>
<dbReference type="GO" id="GO:0036064">
    <property type="term" value="C:ciliary basal body"/>
    <property type="evidence" value="ECO:0007669"/>
    <property type="project" value="TreeGrafter"/>
</dbReference>
<dbReference type="EMBL" id="GEEE01008714">
    <property type="protein sequence ID" value="JAP54511.1"/>
    <property type="molecule type" value="Transcribed_RNA"/>
</dbReference>
<evidence type="ECO:0000256" key="5">
    <source>
        <dbReference type="ARBA" id="ARBA00022794"/>
    </source>
</evidence>
<evidence type="ECO:0000256" key="1">
    <source>
        <dbReference type="ARBA" id="ARBA00004430"/>
    </source>
</evidence>
<feature type="non-terminal residue" evidence="11">
    <location>
        <position position="1"/>
    </location>
</feature>
<dbReference type="InterPro" id="IPR021897">
    <property type="entry name" value="FAP206"/>
</dbReference>
<sequence length="676" mass="76443">KLFRLYKSSTNMSRAQAESLISRIINAIKSECKKCGQIVSDALVAFMVKAVVINPDNNFAVDTPLSEADLSKLQEICVMRLLEHDSPTLDAIKMQVFYETNYSTREEYIFEHNEILEKRLSPMIAQITGKISRSQEGLETLYRQIIAAILIKSGIGSPTSIAVIREATAALQSVLPPSEIPLFASFNAETRKIHLQKLTDLVSGIRIYNFSIDHGGDGVDDLPELLDQAISATMDTLVEELKTLERLAAVYTAVYLKLAAVDDNPEVVSTANAIAIDAQKLGIDRHLLRGAIINVRQHALFLKQVRKDLMESRRNLAETKAQLLEHLKKASATLNEKVAVPSTEVNPIFIDIANRWSVLQNEMVFVSMLTNLMHSLQAFATRRQMRLTEETQMGFLRPGEVVYDADRAVTTGKAQPSPGAEHLWIYPKLKDHIRVDLQGFCAWSIVRYRGLLIPCTPGIGILRWKGKYYGFSSIQAAEEFEHAVEKFVFEISEVARRHPELIYVLQLQNMFSSGSAYFKDRKAVAESKRMFDFGIQTEIHPIESYIDSSYHWNEWELRRRALQMANIRRRLTHSVQTQLSNWRRDSATQVYLPKTQFTQTKRDYYSQVPTPSVFLHGLRGCGGLPKAGGVNEATQAEPYSSWCKVYRLTDHVKVDLTIPVEDQLLGSINGPDRPMH</sequence>
<dbReference type="GO" id="GO:0030030">
    <property type="term" value="P:cell projection organization"/>
    <property type="evidence" value="ECO:0007669"/>
    <property type="project" value="UniProtKB-KW"/>
</dbReference>
<comment type="subcellular location">
    <subcellularLocation>
        <location evidence="1">Cytoplasm</location>
        <location evidence="1">Cytoskeleton</location>
        <location evidence="1">Cilium axoneme</location>
    </subcellularLocation>
</comment>
<dbReference type="PANTHER" id="PTHR21442">
    <property type="entry name" value="CILIA- AND FLAGELLA-ASSOCIATED PROTEIN 206"/>
    <property type="match status" value="1"/>
</dbReference>
<organism evidence="11">
    <name type="scientific">Schistocephalus solidus</name>
    <name type="common">Tapeworm</name>
    <dbReference type="NCBI Taxonomy" id="70667"/>
    <lineage>
        <taxon>Eukaryota</taxon>
        <taxon>Metazoa</taxon>
        <taxon>Spiralia</taxon>
        <taxon>Lophotrochozoa</taxon>
        <taxon>Platyhelminthes</taxon>
        <taxon>Cestoda</taxon>
        <taxon>Eucestoda</taxon>
        <taxon>Diphyllobothriidea</taxon>
        <taxon>Diphyllobothriidae</taxon>
        <taxon>Schistocephalus</taxon>
    </lineage>
</organism>
<evidence type="ECO:0000256" key="9">
    <source>
        <dbReference type="ARBA" id="ARBA00045321"/>
    </source>
</evidence>